<evidence type="ECO:0000256" key="4">
    <source>
        <dbReference type="ARBA" id="ARBA00022691"/>
    </source>
</evidence>
<dbReference type="Gene3D" id="3.90.120.10">
    <property type="entry name" value="DNA Methylase, subunit A, domain 2"/>
    <property type="match status" value="1"/>
</dbReference>
<evidence type="ECO:0000256" key="1">
    <source>
        <dbReference type="ARBA" id="ARBA00011975"/>
    </source>
</evidence>
<dbReference type="Proteomes" id="UP000050514">
    <property type="component" value="Unassembled WGS sequence"/>
</dbReference>
<reference evidence="7 8" key="1">
    <citation type="submission" date="2015-07" db="EMBL/GenBank/DDBJ databases">
        <title>Draft genome of Bellilinea caldifistulae DSM 17877.</title>
        <authorList>
            <person name="Hemp J."/>
            <person name="Ward L.M."/>
            <person name="Pace L.A."/>
            <person name="Fischer W.W."/>
        </authorList>
    </citation>
    <scope>NUCLEOTIDE SEQUENCE [LARGE SCALE GENOMIC DNA]</scope>
    <source>
        <strain evidence="7 8">GOMI-1</strain>
    </source>
</reference>
<dbReference type="GO" id="GO:0032259">
    <property type="term" value="P:methylation"/>
    <property type="evidence" value="ECO:0007669"/>
    <property type="project" value="UniProtKB-KW"/>
</dbReference>
<proteinExistence type="inferred from homology"/>
<dbReference type="PROSITE" id="PS51679">
    <property type="entry name" value="SAM_MT_C5"/>
    <property type="match status" value="1"/>
</dbReference>
<dbReference type="GO" id="GO:0044027">
    <property type="term" value="P:negative regulation of gene expression via chromosomal CpG island methylation"/>
    <property type="evidence" value="ECO:0007669"/>
    <property type="project" value="TreeGrafter"/>
</dbReference>
<dbReference type="Pfam" id="PF00145">
    <property type="entry name" value="DNA_methylase"/>
    <property type="match status" value="2"/>
</dbReference>
<evidence type="ECO:0000256" key="5">
    <source>
        <dbReference type="ARBA" id="ARBA00022747"/>
    </source>
</evidence>
<dbReference type="InterPro" id="IPR029063">
    <property type="entry name" value="SAM-dependent_MTases_sf"/>
</dbReference>
<dbReference type="OrthoDB" id="32195at2"/>
<keyword evidence="4 6" id="KW-0949">S-adenosyl-L-methionine</keyword>
<organism evidence="7 8">
    <name type="scientific">Bellilinea caldifistulae</name>
    <dbReference type="NCBI Taxonomy" id="360411"/>
    <lineage>
        <taxon>Bacteria</taxon>
        <taxon>Bacillati</taxon>
        <taxon>Chloroflexota</taxon>
        <taxon>Anaerolineae</taxon>
        <taxon>Anaerolineales</taxon>
        <taxon>Anaerolineaceae</taxon>
        <taxon>Bellilinea</taxon>
    </lineage>
</organism>
<feature type="active site" evidence="6">
    <location>
        <position position="72"/>
    </location>
</feature>
<evidence type="ECO:0000256" key="6">
    <source>
        <dbReference type="PROSITE-ProRule" id="PRU01016"/>
    </source>
</evidence>
<name>A0A0P6X414_9CHLR</name>
<dbReference type="AlphaFoldDB" id="A0A0P6X414"/>
<dbReference type="STRING" id="360411.AC812_12415"/>
<keyword evidence="5" id="KW-0680">Restriction system</keyword>
<gene>
    <name evidence="7" type="ORF">AC812_12415</name>
</gene>
<dbReference type="EMBL" id="LGHJ01000017">
    <property type="protein sequence ID" value="KPL74591.1"/>
    <property type="molecule type" value="Genomic_DNA"/>
</dbReference>
<dbReference type="PANTHER" id="PTHR10629:SF52">
    <property type="entry name" value="DNA (CYTOSINE-5)-METHYLTRANSFERASE 1"/>
    <property type="match status" value="1"/>
</dbReference>
<dbReference type="InterPro" id="IPR050390">
    <property type="entry name" value="C5-Methyltransferase"/>
</dbReference>
<dbReference type="InterPro" id="IPR001525">
    <property type="entry name" value="C5_MeTfrase"/>
</dbReference>
<evidence type="ECO:0000256" key="3">
    <source>
        <dbReference type="ARBA" id="ARBA00022679"/>
    </source>
</evidence>
<accession>A0A0P6X414</accession>
<dbReference type="GO" id="GO:0003677">
    <property type="term" value="F:DNA binding"/>
    <property type="evidence" value="ECO:0007669"/>
    <property type="project" value="TreeGrafter"/>
</dbReference>
<evidence type="ECO:0000313" key="8">
    <source>
        <dbReference type="Proteomes" id="UP000050514"/>
    </source>
</evidence>
<dbReference type="PRINTS" id="PR00105">
    <property type="entry name" value="C5METTRFRASE"/>
</dbReference>
<sequence>MNALDLFCGGGGAGLAMARLGLEPLGVDRDESALEVYRHVGTTVRGDGAHLDPLAVWEENLPPWLIWASPPCQPWSEGRRNRGLLWGFETTGGKLLLEPLRWAEALKPEWVVVENVDGLPDEQIVPLTDGLARQFAFVSILRLNARDWLPQKRGHVFVIGGPAPVVEPAGAGGKRFGDILDGHDAEPVKANHLRYALRKRFDVPIVTLDDVLPTVTTRPYSQRWTAFVMTERGKLRFPTFLEAARAQGFPDEHPLHDLYRRHPQVAWRLLGNAVPVPLAESVLRVLIGAGDEGGGG</sequence>
<dbReference type="PROSITE" id="PS00095">
    <property type="entry name" value="C5_MTASE_2"/>
    <property type="match status" value="1"/>
</dbReference>
<keyword evidence="2 6" id="KW-0489">Methyltransferase</keyword>
<dbReference type="GO" id="GO:0003886">
    <property type="term" value="F:DNA (cytosine-5-)-methyltransferase activity"/>
    <property type="evidence" value="ECO:0007669"/>
    <property type="project" value="UniProtKB-EC"/>
</dbReference>
<keyword evidence="8" id="KW-1185">Reference proteome</keyword>
<protein>
    <recommendedName>
        <fullName evidence="1">DNA (cytosine-5-)-methyltransferase</fullName>
        <ecNumber evidence="1">2.1.1.37</ecNumber>
    </recommendedName>
</protein>
<keyword evidence="3 6" id="KW-0808">Transferase</keyword>
<dbReference type="Gene3D" id="3.40.50.150">
    <property type="entry name" value="Vaccinia Virus protein VP39"/>
    <property type="match status" value="1"/>
</dbReference>
<comment type="similarity">
    <text evidence="6">Belongs to the class I-like SAM-binding methyltransferase superfamily. C5-methyltransferase family.</text>
</comment>
<dbReference type="InterPro" id="IPR031303">
    <property type="entry name" value="C5_meth_CS"/>
</dbReference>
<evidence type="ECO:0000313" key="7">
    <source>
        <dbReference type="EMBL" id="KPL74591.1"/>
    </source>
</evidence>
<dbReference type="PANTHER" id="PTHR10629">
    <property type="entry name" value="CYTOSINE-SPECIFIC METHYLTRANSFERASE"/>
    <property type="match status" value="1"/>
</dbReference>
<dbReference type="EC" id="2.1.1.37" evidence="1"/>
<dbReference type="SUPFAM" id="SSF53335">
    <property type="entry name" value="S-adenosyl-L-methionine-dependent methyltransferases"/>
    <property type="match status" value="1"/>
</dbReference>
<evidence type="ECO:0000256" key="2">
    <source>
        <dbReference type="ARBA" id="ARBA00022603"/>
    </source>
</evidence>
<dbReference type="GO" id="GO:0009307">
    <property type="term" value="P:DNA restriction-modification system"/>
    <property type="evidence" value="ECO:0007669"/>
    <property type="project" value="UniProtKB-KW"/>
</dbReference>
<comment type="caution">
    <text evidence="7">The sequence shown here is derived from an EMBL/GenBank/DDBJ whole genome shotgun (WGS) entry which is preliminary data.</text>
</comment>
<dbReference type="RefSeq" id="WP_061918943.1">
    <property type="nucleotide sequence ID" value="NZ_DF967971.1"/>
</dbReference>